<dbReference type="Gene3D" id="3.20.20.100">
    <property type="entry name" value="NADP-dependent oxidoreductase domain"/>
    <property type="match status" value="1"/>
</dbReference>
<dbReference type="RefSeq" id="WP_125478979.1">
    <property type="nucleotide sequence ID" value="NZ_RSFW01000007.1"/>
</dbReference>
<dbReference type="PANTHER" id="PTHR43364:SF1">
    <property type="entry name" value="OXIDOREDUCTASE YDHF"/>
    <property type="match status" value="1"/>
</dbReference>
<dbReference type="PANTHER" id="PTHR43364">
    <property type="entry name" value="NADH-SPECIFIC METHYLGLYOXAL REDUCTASE-RELATED"/>
    <property type="match status" value="1"/>
</dbReference>
<organism evidence="2 3">
    <name type="scientific">Mesobacillus subterraneus</name>
    <dbReference type="NCBI Taxonomy" id="285983"/>
    <lineage>
        <taxon>Bacteria</taxon>
        <taxon>Bacillati</taxon>
        <taxon>Bacillota</taxon>
        <taxon>Bacilli</taxon>
        <taxon>Bacillales</taxon>
        <taxon>Bacillaceae</taxon>
        <taxon>Mesobacillus</taxon>
    </lineage>
</organism>
<dbReference type="InterPro" id="IPR050523">
    <property type="entry name" value="AKR_Detox_Biosynth"/>
</dbReference>
<dbReference type="Proteomes" id="UP000279911">
    <property type="component" value="Unassembled WGS sequence"/>
</dbReference>
<dbReference type="GO" id="GO:0016491">
    <property type="term" value="F:oxidoreductase activity"/>
    <property type="evidence" value="ECO:0007669"/>
    <property type="project" value="InterPro"/>
</dbReference>
<dbReference type="Pfam" id="PF00248">
    <property type="entry name" value="Aldo_ket_red"/>
    <property type="match status" value="1"/>
</dbReference>
<accession>A0A427TVJ2</accession>
<dbReference type="CDD" id="cd19092">
    <property type="entry name" value="AKR_BsYcsN_EcYdhF-like"/>
    <property type="match status" value="1"/>
</dbReference>
<gene>
    <name evidence="2" type="ORF">EJA10_05350</name>
</gene>
<feature type="domain" description="NADP-dependent oxidoreductase" evidence="1">
    <location>
        <begin position="15"/>
        <end position="313"/>
    </location>
</feature>
<dbReference type="PRINTS" id="PR00069">
    <property type="entry name" value="ALDKETRDTASE"/>
</dbReference>
<reference evidence="3" key="1">
    <citation type="submission" date="2018-12" db="EMBL/GenBank/DDBJ databases">
        <title>Bacillus chawlae sp. nov., Bacillus glennii sp. nov., and Bacillus saganii sp. nov. Isolated from the Vehicle Assembly Building at Kennedy Space Center where the Viking Spacecraft were Assembled.</title>
        <authorList>
            <person name="Seuylemezian A."/>
            <person name="Vaishampayan P."/>
        </authorList>
    </citation>
    <scope>NUCLEOTIDE SEQUENCE [LARGE SCALE GENOMIC DNA]</scope>
    <source>
        <strain evidence="3">DSM 13966</strain>
    </source>
</reference>
<dbReference type="InterPro" id="IPR020471">
    <property type="entry name" value="AKR"/>
</dbReference>
<evidence type="ECO:0000313" key="3">
    <source>
        <dbReference type="Proteomes" id="UP000279911"/>
    </source>
</evidence>
<proteinExistence type="predicted"/>
<dbReference type="SUPFAM" id="SSF51430">
    <property type="entry name" value="NAD(P)-linked oxidoreductase"/>
    <property type="match status" value="1"/>
</dbReference>
<dbReference type="InterPro" id="IPR023210">
    <property type="entry name" value="NADP_OxRdtase_dom"/>
</dbReference>
<evidence type="ECO:0000259" key="1">
    <source>
        <dbReference type="Pfam" id="PF00248"/>
    </source>
</evidence>
<dbReference type="InterPro" id="IPR036812">
    <property type="entry name" value="NAD(P)_OxRdtase_dom_sf"/>
</dbReference>
<comment type="caution">
    <text evidence="2">The sequence shown here is derived from an EMBL/GenBank/DDBJ whole genome shotgun (WGS) entry which is preliminary data.</text>
</comment>
<dbReference type="GO" id="GO:0005829">
    <property type="term" value="C:cytosol"/>
    <property type="evidence" value="ECO:0007669"/>
    <property type="project" value="TreeGrafter"/>
</dbReference>
<sequence>MRNLPINKNGLNASELVFGCMGLGGSWDRQPIEPEHVKQAHEAVEAALASGINMFDHADIYTMGKAETVFGQVLKEKPGLREEIIIQSKCGIRFGDQERGLPTRYDFSKSYILDSVDGILSRLGIEHLDILLLHRPDPLMDPSEVGEAFHQLKASGKVRSFGVSNMSAGQMRLLQKHTDEKIIVNQLEMSLHKIGWLDTGVHVNQEAARQNVFPEGTLEYCQMENIQIQSWGSLAKGLYSGKNIENESESVKNTAALVQKLAQEKQTTPEAIVLAWLMRHPAGIQPVIGTANPERIKASADAVNVTLTRDEWYTLYVSSRGVNLP</sequence>
<dbReference type="EMBL" id="RSFW01000007">
    <property type="protein sequence ID" value="RSD28508.1"/>
    <property type="molecule type" value="Genomic_DNA"/>
</dbReference>
<dbReference type="AlphaFoldDB" id="A0A427TVJ2"/>
<protein>
    <submittedName>
        <fullName evidence="2">Aldo/keto reductase</fullName>
    </submittedName>
</protein>
<evidence type="ECO:0000313" key="2">
    <source>
        <dbReference type="EMBL" id="RSD28508.1"/>
    </source>
</evidence>
<name>A0A427TVJ2_9BACI</name>
<dbReference type="OrthoDB" id="9773828at2"/>